<evidence type="ECO:0000256" key="4">
    <source>
        <dbReference type="ARBA" id="ARBA00022827"/>
    </source>
</evidence>
<keyword evidence="6" id="KW-0503">Monooxygenase</keyword>
<keyword evidence="5" id="KW-0560">Oxidoreductase</keyword>
<sequence length="581" mass="65868">MSQSPAITISYGPDLNAIPGEGFIHENSWYNQDFDGYRISEQPLFAKRHLRLICVGAGATGLQLAYKAERILENIDLQIYEKNDDIGGTWLENRYPGCACDIPSHSYQFRWARREAWSSFYSPSEEIWQYFKDISNRFKLEKYIKFNSVVESATWDEEEGKWNLQIKTPEGPIADSCDILISASGVLNSWKYPDIPGLEGFKGKLMHSANWDASLDLDGKNVAVIGGGSSGVQIIPSIQPQVKKLTAFLRSPVWVITGIGGVHSGPGGTNFKYSTEQIQRFKDHPEEYDQYCRDLEGELNKRFSLMHSLGADQKRSREAISKLMSERLGHDERLTSTMIPQFGLGCRRMTPGSGYLESLAKLNVEVINQSATRVTEEGIIDESGVEHKVDVIICATGFNTSFSPQFEIVGRNGANLKQQFGDFPVGYLAIMAANFPNLFLVMGPNGPVSHGSVLPIVEWMIRYIFQVVEKVQQENIKSFEPKIGAVKDLYNHTHEIMKRLVWSSKCSSWFKNGKKEGPVTAIYPGSRLHFFEMLKNVRWEDFELEYRSSNRFQFMGNGYTQCEIDPDGNKVWYFDDEFTQV</sequence>
<evidence type="ECO:0000313" key="7">
    <source>
        <dbReference type="Proteomes" id="UP001150941"/>
    </source>
</evidence>
<name>A0A9W9TNE0_9EURO</name>
<dbReference type="GO" id="GO:0004499">
    <property type="term" value="F:N,N-dimethylaniline monooxygenase activity"/>
    <property type="evidence" value="ECO:0007669"/>
    <property type="project" value="InterPro"/>
</dbReference>
<dbReference type="GO" id="GO:0050661">
    <property type="term" value="F:NADP binding"/>
    <property type="evidence" value="ECO:0007669"/>
    <property type="project" value="InterPro"/>
</dbReference>
<protein>
    <submittedName>
        <fullName evidence="6">Cyclohexanone monooxygenase</fullName>
    </submittedName>
</protein>
<evidence type="ECO:0000256" key="5">
    <source>
        <dbReference type="ARBA" id="ARBA00023002"/>
    </source>
</evidence>
<comment type="cofactor">
    <cofactor evidence="1">
        <name>FAD</name>
        <dbReference type="ChEBI" id="CHEBI:57692"/>
    </cofactor>
</comment>
<dbReference type="InterPro" id="IPR036188">
    <property type="entry name" value="FAD/NAD-bd_sf"/>
</dbReference>
<evidence type="ECO:0000313" key="6">
    <source>
        <dbReference type="EMBL" id="KAJ5232915.1"/>
    </source>
</evidence>
<keyword evidence="3" id="KW-0285">Flavoprotein</keyword>
<gene>
    <name evidence="6" type="ORF">N7468_005871</name>
</gene>
<dbReference type="PANTHER" id="PTHR42877:SF8">
    <property type="entry name" value="MONOOXYGENASE"/>
    <property type="match status" value="1"/>
</dbReference>
<organism evidence="6 7">
    <name type="scientific">Penicillium chermesinum</name>
    <dbReference type="NCBI Taxonomy" id="63820"/>
    <lineage>
        <taxon>Eukaryota</taxon>
        <taxon>Fungi</taxon>
        <taxon>Dikarya</taxon>
        <taxon>Ascomycota</taxon>
        <taxon>Pezizomycotina</taxon>
        <taxon>Eurotiomycetes</taxon>
        <taxon>Eurotiomycetidae</taxon>
        <taxon>Eurotiales</taxon>
        <taxon>Aspergillaceae</taxon>
        <taxon>Penicillium</taxon>
    </lineage>
</organism>
<comment type="similarity">
    <text evidence="2">Belongs to the FAD-binding monooxygenase family.</text>
</comment>
<dbReference type="SUPFAM" id="SSF51905">
    <property type="entry name" value="FAD/NAD(P)-binding domain"/>
    <property type="match status" value="1"/>
</dbReference>
<dbReference type="Proteomes" id="UP001150941">
    <property type="component" value="Unassembled WGS sequence"/>
</dbReference>
<evidence type="ECO:0000256" key="1">
    <source>
        <dbReference type="ARBA" id="ARBA00001974"/>
    </source>
</evidence>
<dbReference type="Gene3D" id="3.50.50.60">
    <property type="entry name" value="FAD/NAD(P)-binding domain"/>
    <property type="match status" value="2"/>
</dbReference>
<dbReference type="EMBL" id="JAPQKS010000004">
    <property type="protein sequence ID" value="KAJ5232915.1"/>
    <property type="molecule type" value="Genomic_DNA"/>
</dbReference>
<dbReference type="GO" id="GO:0050660">
    <property type="term" value="F:flavin adenine dinucleotide binding"/>
    <property type="evidence" value="ECO:0007669"/>
    <property type="project" value="InterPro"/>
</dbReference>
<reference evidence="6" key="2">
    <citation type="journal article" date="2023" name="IMA Fungus">
        <title>Comparative genomic study of the Penicillium genus elucidates a diverse pangenome and 15 lateral gene transfer events.</title>
        <authorList>
            <person name="Petersen C."/>
            <person name="Sorensen T."/>
            <person name="Nielsen M.R."/>
            <person name="Sondergaard T.E."/>
            <person name="Sorensen J.L."/>
            <person name="Fitzpatrick D.A."/>
            <person name="Frisvad J.C."/>
            <person name="Nielsen K.L."/>
        </authorList>
    </citation>
    <scope>NUCLEOTIDE SEQUENCE</scope>
    <source>
        <strain evidence="6">IBT 19713</strain>
    </source>
</reference>
<dbReference type="GeneID" id="83202470"/>
<dbReference type="InterPro" id="IPR000960">
    <property type="entry name" value="Flavin_mOase"/>
</dbReference>
<evidence type="ECO:0000256" key="2">
    <source>
        <dbReference type="ARBA" id="ARBA00010139"/>
    </source>
</evidence>
<reference evidence="6" key="1">
    <citation type="submission" date="2022-11" db="EMBL/GenBank/DDBJ databases">
        <authorList>
            <person name="Petersen C."/>
        </authorList>
    </citation>
    <scope>NUCLEOTIDE SEQUENCE</scope>
    <source>
        <strain evidence="6">IBT 19713</strain>
    </source>
</reference>
<dbReference type="OrthoDB" id="74360at2759"/>
<keyword evidence="7" id="KW-1185">Reference proteome</keyword>
<dbReference type="RefSeq" id="XP_058330907.1">
    <property type="nucleotide sequence ID" value="XM_058475167.1"/>
</dbReference>
<keyword evidence="4" id="KW-0274">FAD</keyword>
<accession>A0A9W9TNE0</accession>
<dbReference type="PANTHER" id="PTHR42877">
    <property type="entry name" value="L-ORNITHINE N(5)-MONOOXYGENASE-RELATED"/>
    <property type="match status" value="1"/>
</dbReference>
<evidence type="ECO:0000256" key="3">
    <source>
        <dbReference type="ARBA" id="ARBA00022630"/>
    </source>
</evidence>
<dbReference type="InterPro" id="IPR020946">
    <property type="entry name" value="Flavin_mOase-like"/>
</dbReference>
<proteinExistence type="inferred from homology"/>
<dbReference type="Pfam" id="PF00743">
    <property type="entry name" value="FMO-like"/>
    <property type="match status" value="1"/>
</dbReference>
<comment type="caution">
    <text evidence="6">The sequence shown here is derived from an EMBL/GenBank/DDBJ whole genome shotgun (WGS) entry which is preliminary data.</text>
</comment>
<dbReference type="AlphaFoldDB" id="A0A9W9TNE0"/>
<dbReference type="InterPro" id="IPR051209">
    <property type="entry name" value="FAD-bind_Monooxygenase_sf"/>
</dbReference>
<dbReference type="PRINTS" id="PR00370">
    <property type="entry name" value="FMOXYGENASE"/>
</dbReference>